<keyword evidence="3" id="KW-1185">Reference proteome</keyword>
<feature type="region of interest" description="Disordered" evidence="1">
    <location>
        <begin position="458"/>
        <end position="541"/>
    </location>
</feature>
<protein>
    <submittedName>
        <fullName evidence="2">Methyl methanesulfonate-sensitivity protein 22</fullName>
    </submittedName>
</protein>
<feature type="compositionally biased region" description="Acidic residues" evidence="1">
    <location>
        <begin position="12"/>
        <end position="23"/>
    </location>
</feature>
<feature type="region of interest" description="Disordered" evidence="1">
    <location>
        <begin position="979"/>
        <end position="1011"/>
    </location>
</feature>
<feature type="region of interest" description="Disordered" evidence="1">
    <location>
        <begin position="565"/>
        <end position="611"/>
    </location>
</feature>
<feature type="region of interest" description="Disordered" evidence="1">
    <location>
        <begin position="2344"/>
        <end position="2363"/>
    </location>
</feature>
<evidence type="ECO:0000313" key="3">
    <source>
        <dbReference type="Proteomes" id="UP000183809"/>
    </source>
</evidence>
<feature type="compositionally biased region" description="Polar residues" evidence="1">
    <location>
        <begin position="84"/>
        <end position="111"/>
    </location>
</feature>
<dbReference type="GO" id="GO:0005634">
    <property type="term" value="C:nucleus"/>
    <property type="evidence" value="ECO:0007669"/>
    <property type="project" value="InterPro"/>
</dbReference>
<feature type="region of interest" description="Disordered" evidence="1">
    <location>
        <begin position="197"/>
        <end position="236"/>
    </location>
</feature>
<feature type="region of interest" description="Disordered" evidence="1">
    <location>
        <begin position="836"/>
        <end position="933"/>
    </location>
</feature>
<dbReference type="Pfam" id="PF09462">
    <property type="entry name" value="Mus7"/>
    <property type="match status" value="1"/>
</dbReference>
<comment type="caution">
    <text evidence="2">The sequence shown here is derived from an EMBL/GenBank/DDBJ whole genome shotgun (WGS) entry which is preliminary data.</text>
</comment>
<feature type="compositionally biased region" description="Low complexity" evidence="1">
    <location>
        <begin position="586"/>
        <end position="605"/>
    </location>
</feature>
<dbReference type="STRING" id="236234.A0A1J9RWC4"/>
<feature type="compositionally biased region" description="Basic and acidic residues" evidence="1">
    <location>
        <begin position="695"/>
        <end position="707"/>
    </location>
</feature>
<dbReference type="EMBL" id="MNUE01000044">
    <property type="protein sequence ID" value="OJD31781.1"/>
    <property type="molecule type" value="Genomic_DNA"/>
</dbReference>
<feature type="compositionally biased region" description="Basic and acidic residues" evidence="1">
    <location>
        <begin position="35"/>
        <end position="51"/>
    </location>
</feature>
<feature type="region of interest" description="Disordered" evidence="1">
    <location>
        <begin position="663"/>
        <end position="736"/>
    </location>
</feature>
<feature type="compositionally biased region" description="Basic and acidic residues" evidence="1">
    <location>
        <begin position="838"/>
        <end position="849"/>
    </location>
</feature>
<feature type="compositionally biased region" description="Polar residues" evidence="1">
    <location>
        <begin position="149"/>
        <end position="164"/>
    </location>
</feature>
<feature type="compositionally biased region" description="Gly residues" evidence="1">
    <location>
        <begin position="2353"/>
        <end position="2363"/>
    </location>
</feature>
<organism evidence="2 3">
    <name type="scientific">Diplodia corticola</name>
    <dbReference type="NCBI Taxonomy" id="236234"/>
    <lineage>
        <taxon>Eukaryota</taxon>
        <taxon>Fungi</taxon>
        <taxon>Dikarya</taxon>
        <taxon>Ascomycota</taxon>
        <taxon>Pezizomycotina</taxon>
        <taxon>Dothideomycetes</taxon>
        <taxon>Dothideomycetes incertae sedis</taxon>
        <taxon>Botryosphaeriales</taxon>
        <taxon>Botryosphaeriaceae</taxon>
        <taxon>Diplodia</taxon>
    </lineage>
</organism>
<feature type="region of interest" description="Disordered" evidence="1">
    <location>
        <begin position="300"/>
        <end position="369"/>
    </location>
</feature>
<feature type="region of interest" description="Disordered" evidence="1">
    <location>
        <begin position="799"/>
        <end position="821"/>
    </location>
</feature>
<dbReference type="GO" id="GO:0000724">
    <property type="term" value="P:double-strand break repair via homologous recombination"/>
    <property type="evidence" value="ECO:0007669"/>
    <property type="project" value="TreeGrafter"/>
</dbReference>
<feature type="compositionally biased region" description="Basic and acidic residues" evidence="1">
    <location>
        <begin position="921"/>
        <end position="933"/>
    </location>
</feature>
<name>A0A1J9RWC4_9PEZI</name>
<feature type="compositionally biased region" description="Polar residues" evidence="1">
    <location>
        <begin position="351"/>
        <end position="367"/>
    </location>
</feature>
<dbReference type="PANTHER" id="PTHR28122:SF1">
    <property type="entry name" value="E3 UBIQUITIN-PROTEIN LIGASE SUBSTRATE RECEPTOR MMS22"/>
    <property type="match status" value="1"/>
</dbReference>
<reference evidence="2 3" key="1">
    <citation type="submission" date="2016-10" db="EMBL/GenBank/DDBJ databases">
        <title>Proteomics and genomics reveal pathogen-plant mechanisms compatible with a hemibiotrophic lifestyle of Diplodia corticola.</title>
        <authorList>
            <person name="Fernandes I."/>
            <person name="De Jonge R."/>
            <person name="Van De Peer Y."/>
            <person name="Devreese B."/>
            <person name="Alves A."/>
            <person name="Esteves A.C."/>
        </authorList>
    </citation>
    <scope>NUCLEOTIDE SEQUENCE [LARGE SCALE GENOMIC DNA]</scope>
    <source>
        <strain evidence="2 3">CBS 112549</strain>
    </source>
</reference>
<feature type="compositionally biased region" description="Basic and acidic residues" evidence="1">
    <location>
        <begin position="300"/>
        <end position="327"/>
    </location>
</feature>
<feature type="compositionally biased region" description="Basic residues" evidence="1">
    <location>
        <begin position="674"/>
        <end position="685"/>
    </location>
</feature>
<dbReference type="RefSeq" id="XP_020128041.1">
    <property type="nucleotide sequence ID" value="XM_020276127.1"/>
</dbReference>
<dbReference type="Proteomes" id="UP000183809">
    <property type="component" value="Unassembled WGS sequence"/>
</dbReference>
<sequence>MSQWRIKGYVADSDEEDDLDLDDSTPKPSETKASSLEHPEAAADSESDRSLTPKGEAIVPLGSQDELSLDSSQNRVLNGPRLRLNTTNGNSSPTPRTDTFSRQRGPHTNRSAHAANPNLPVSSDGIPIAGHPSSEIATGSPTHAHAGKSLSTQLFSDEQLTSTPGHVPQVGLPRPLTPTHENDAVDELQQDNISAFSSPLSDARSDIEPPDYLTSSPPLLPSGRHPQEQNKNGPRQLVQVVIPPREAIQFDEAIAEKIRMGRALRKRNPIQLHPYALEAVQWDRNFKSRGLKPVHVALEHQKHHEKQDRPNHGESQELDSQDRDFVADHTQLSSVRHSSPIELPSSPPNLERTTSLPAQPNPRTSLSDACMDIDDEDFEFPDLSVLLHRKHDGSVQQGFKRRKILHTFSKKGSLNRTSSVHHPPRASNAYQTQQINTLFEAPLSPPTSENLPYQNEQLRKAHRPPQLRHLPPIRLPLPSTPATSSTRKPVQVRSVDSDSDDEPPISTARHRGLQRTASVTVLSSESSSDEGDEGNSNEYGEKSLEQAKKRIKGVLPASWLRLDQQAQATRKPPSEPLHYQRPISDASPRPGIPRIISRRASPGPSTRQRNVDPIVIQDDLSESGSDSASASMPQPRQNLEADLGFVDSFDDMGAFEIQEHDWIDPMLPPAPRQSVRKKHGKKRQLKLTDTMGTRAESHRLDKSDRPLHSRGARPGKSKSKATNGQRSRRVPRSRAPELSILDAPLLNKEGTARVPQFLKIAARQARQHPNKGRHSPTNKLIRLQTEADTEDANLALRDWRASKIKPSTRNNANPQTTQPPLHKCILDVHGQYRQKRLPAPEKLQRDDGSPSRSELSGPEGGRVNTDHSMMRQMKLNPIAIPRDASPNPSSKSRKSKPKFSIAHRPPSLQPKPKQPGYRTAQLERSENEHESRDRVVAFRRKLSQLDRMYVSANKIQFRDAWTGQSRNPRLERFLQDKDEITPLPDPHPEPTVVIPSVEHEDPRPLPKPRRRLKAKVRRIDVETREFRQPSDPVPHIQERLSSPPLQTTVTEAPRLEGLGLYGTRYPMDFDVSRLWSGTFFHESTMIGSGEFQQALNSGCRDMDAPTGLSTFSHEGTVFRWGAWTEEVASEMASLLSSTASRLENAQNRTEDSSDRSLPMALIDFLCVLRNISKYFSTTLHFLDPIDRRPFVSRMQNLLDSASGSILADLANLSDNPIQDDGNQKMRLRLSVMLALLALQVTQVADQQQTFVPGKASTNSLFISLVKPALQSVLRKGMGELRSYIDENRRHTAREQGIREDRVAVETVVMVNHMLLARGTPQQSFWDLVKDEWTSSIAKCCHVQSFERFWYNVFGLLPYLEIDSSGLVKPEHCLHSTQGDWAAAVPMINRLFTLYPETVRTNGASINVYVRACLTRCYNLVHVWGWKKCDSLLTSVFDFFSRRGFNHLQNEESKGSPRFLEDLHQHPRLDVQPDDTAFHIFLRILAVGFQCLRRICTERQIQSIAWRLVPNHRRTYHKEEDLRQEDLDGLRNQHDLLCTLYWVSPPGFRPRLTSLRNLVDQTRSHREVCRLSVRAWSNLVRYQISTTEGNEPLMPFAEWFKEIISQNLIQYRLARSEAESQYEAARSSGNDNVSAEQLQLTIKNNQAQIVATLGDAVYGMKAAMATARETGTAISLLHKSAIADAFKLFDAKNTQVGRLIAEVLEVFQACLRLLRNQDNHGESQQASEDSQDYGSGFSLEDIEPTVISSTTVSLSSIDFLHDAVWQLVSSCFGADTAPDDALLIKVMETWTMIAHHLVRIGQRGWSNFLDPYHANSWRQLQDTEQTRRYTALFMAMVLDQDAHSYDENKDGIFLSWFLSLVERESTLKFQHRLTTSLINRDPGHPLLRNLPFLVDPKSSRVDIKLSEFRQRRLALISSVLSNMRDDYEGAMYAGHNDLPGLRRGYAGLIRQFMAAMKKNYLDLGQSSAIKGAYVEFVHNVVEFLQQHTHEICPVDQFFTDSSAFPLPATDPTYVVGRLKSYAPKLLEQKTLKQLVSFIQNVSERAAVDNEQAYLANQLCTATVGKPEQGDARKPTLRQVLLCGIFPAYIEQAFKTTAGWILAKPLLQASRPILEKLDYQSCQYSLSDAGSVAVVDALLSTMLDAMHGATELLITHSGLLEQPHVLHMLALVFDAVAATVLPAAHLHRRTGRARGAVQRIDAFRAFSLFVASGIIAIANANPDDEDASVNAFAFSPYPATDPDPLPEEQTTYPFAEARRLCVRNLAEAASANHWVQQEQGEGQGQFFLVRKNNNNNNNGGRTAVAIHTAVRSLDEERQRCVGAIEAFHARLRLALWEGEEDLRRKRGEGKRGRWPTGGDGEVVVI</sequence>
<dbReference type="OrthoDB" id="2386201at2759"/>
<feature type="compositionally biased region" description="Polar residues" evidence="1">
    <location>
        <begin position="805"/>
        <end position="819"/>
    </location>
</feature>
<feature type="region of interest" description="Disordered" evidence="1">
    <location>
        <begin position="1"/>
        <end position="181"/>
    </location>
</feature>
<evidence type="ECO:0000256" key="1">
    <source>
        <dbReference type="SAM" id="MobiDB-lite"/>
    </source>
</evidence>
<dbReference type="PANTHER" id="PTHR28122">
    <property type="entry name" value="E3 UBIQUITIN-PROTEIN LIGASE SUBSTRATE RECEPTOR MMS22"/>
    <property type="match status" value="1"/>
</dbReference>
<dbReference type="GO" id="GO:0031297">
    <property type="term" value="P:replication fork processing"/>
    <property type="evidence" value="ECO:0007669"/>
    <property type="project" value="InterPro"/>
</dbReference>
<gene>
    <name evidence="2" type="ORF">BKCO1_4400069</name>
</gene>
<accession>A0A1J9RWC4</accession>
<dbReference type="GO" id="GO:0035361">
    <property type="term" value="C:Cul8-RING ubiquitin ligase complex"/>
    <property type="evidence" value="ECO:0007669"/>
    <property type="project" value="TreeGrafter"/>
</dbReference>
<proteinExistence type="predicted"/>
<dbReference type="GeneID" id="31016388"/>
<feature type="compositionally biased region" description="Polar residues" evidence="1">
    <location>
        <begin position="65"/>
        <end position="76"/>
    </location>
</feature>
<feature type="compositionally biased region" description="Basic residues" evidence="1">
    <location>
        <begin position="708"/>
        <end position="719"/>
    </location>
</feature>
<dbReference type="InterPro" id="IPR019021">
    <property type="entry name" value="Mms22"/>
</dbReference>
<evidence type="ECO:0000313" key="2">
    <source>
        <dbReference type="EMBL" id="OJD31781.1"/>
    </source>
</evidence>